<feature type="compositionally biased region" description="Low complexity" evidence="1">
    <location>
        <begin position="79"/>
        <end position="93"/>
    </location>
</feature>
<dbReference type="InterPro" id="IPR027417">
    <property type="entry name" value="P-loop_NTPase"/>
</dbReference>
<dbReference type="EMBL" id="AZST01001095">
    <property type="protein sequence ID" value="KEP46457.1"/>
    <property type="molecule type" value="Genomic_DNA"/>
</dbReference>
<feature type="compositionally biased region" description="Polar residues" evidence="1">
    <location>
        <begin position="94"/>
        <end position="110"/>
    </location>
</feature>
<dbReference type="Proteomes" id="UP000027456">
    <property type="component" value="Unassembled WGS sequence"/>
</dbReference>
<reference evidence="2 3" key="1">
    <citation type="submission" date="2013-12" db="EMBL/GenBank/DDBJ databases">
        <authorList>
            <person name="Cubeta M."/>
            <person name="Pakala S."/>
            <person name="Fedorova N."/>
            <person name="Thomas E."/>
            <person name="Dean R."/>
            <person name="Jabaji S."/>
            <person name="Neate S."/>
            <person name="Toda T."/>
            <person name="Tavantzis S."/>
            <person name="Vilgalys R."/>
            <person name="Bharathan N."/>
            <person name="Pakala S."/>
            <person name="Losada L.S."/>
            <person name="Zafar N."/>
            <person name="Nierman W."/>
        </authorList>
    </citation>
    <scope>NUCLEOTIDE SEQUENCE [LARGE SCALE GENOMIC DNA]</scope>
    <source>
        <strain evidence="2 3">123E</strain>
    </source>
</reference>
<evidence type="ECO:0000313" key="2">
    <source>
        <dbReference type="EMBL" id="KEP46457.1"/>
    </source>
</evidence>
<dbReference type="AlphaFoldDB" id="A0A074S8T8"/>
<evidence type="ECO:0000313" key="3">
    <source>
        <dbReference type="Proteomes" id="UP000027456"/>
    </source>
</evidence>
<organism evidence="2 3">
    <name type="scientific">Rhizoctonia solani 123E</name>
    <dbReference type="NCBI Taxonomy" id="1423351"/>
    <lineage>
        <taxon>Eukaryota</taxon>
        <taxon>Fungi</taxon>
        <taxon>Dikarya</taxon>
        <taxon>Basidiomycota</taxon>
        <taxon>Agaricomycotina</taxon>
        <taxon>Agaricomycetes</taxon>
        <taxon>Cantharellales</taxon>
        <taxon>Ceratobasidiaceae</taxon>
        <taxon>Rhizoctonia</taxon>
    </lineage>
</organism>
<feature type="region of interest" description="Disordered" evidence="1">
    <location>
        <begin position="73"/>
        <end position="110"/>
    </location>
</feature>
<dbReference type="HOGENOM" id="CLU_019194_0_0_1"/>
<name>A0A074S8T8_9AGAM</name>
<protein>
    <submittedName>
        <fullName evidence="2">Uncharacterized protein</fullName>
    </submittedName>
</protein>
<dbReference type="OrthoDB" id="3169945at2759"/>
<keyword evidence="3" id="KW-1185">Reference proteome</keyword>
<sequence>MLPNDCHENQAILLSHATECLSKAAIALSEAAEAMAAAAKSFIPGITSTVPVSQPLITTETNNGINAIVDYESDSESSPTNENLPTPANTTNNAQGQRNDSEFTTDITGKGSTLSDDEVYLTTQSTGLGTQTNAATQSTTTNAIPETEIETQLLPPSYRILLDDEADVLLAACSLIRKGRKIIFYVRSSITALDVYEAVLSATRAPVHRIKSSSSQEHQRLVETFQHGPSSVLLLPATHAPAFKIDEPDSWVIHVGWPTNEELYKQQIIYHQAKNNVFVAYSQDKDIYPSSSSILTYTQPWPHGEFLIKEACIKLRPAFNKKLAEIPAKAKAKVYTDWISHHGMRGPYHPPSWGASTLVSRANLYLLNVFRYNDGASDLSLGTPTDLPTVSAGFVTSQSLQSAVKKGLLQVKSSSDNNHISSLPHDAVPAISLNEAESSKSFNNPSSTTGPAGVSHLHYKAPGIAINPTPQPDVTWGGWNPSSQTHTPTRSTSRVGSVADVETNRSTSRQENIRLSPHVKEYLIIEADLDLFPAICHLSNRANSNNVIWFLKDYSAFVPLVKLIEQIVAKPVIFMNTNFIPVESTRKALNSPIGCVILCNMYSGPPTGLQNVHIDTTIHIGWVDSPVLYYNQIQQISNTVVILRSELQGPKGPEMMASLNRVGVSPINAATKRLYSQRTPASILEPGRKLWKELITSSISVSSIRLSYAGWISQHYQGPNKEQGWTAVDVAMHANRYFKGLFNCGNDGGAFQGRPSVTERFVKHLGLEVAVAAGLLTVRG</sequence>
<gene>
    <name evidence="2" type="ORF">V565_197970</name>
</gene>
<feature type="compositionally biased region" description="Polar residues" evidence="1">
    <location>
        <begin position="480"/>
        <end position="495"/>
    </location>
</feature>
<proteinExistence type="predicted"/>
<dbReference type="SUPFAM" id="SSF52540">
    <property type="entry name" value="P-loop containing nucleoside triphosphate hydrolases"/>
    <property type="match status" value="1"/>
</dbReference>
<comment type="caution">
    <text evidence="2">The sequence shown here is derived from an EMBL/GenBank/DDBJ whole genome shotgun (WGS) entry which is preliminary data.</text>
</comment>
<evidence type="ECO:0000256" key="1">
    <source>
        <dbReference type="SAM" id="MobiDB-lite"/>
    </source>
</evidence>
<feature type="region of interest" description="Disordered" evidence="1">
    <location>
        <begin position="470"/>
        <end position="510"/>
    </location>
</feature>
<accession>A0A074S8T8</accession>